<protein>
    <submittedName>
        <fullName evidence="7">NADH dehydrogenase</fullName>
        <ecNumber evidence="7">1.6.99.3</ecNumber>
    </submittedName>
</protein>
<evidence type="ECO:0000259" key="6">
    <source>
        <dbReference type="Pfam" id="PF07992"/>
    </source>
</evidence>
<dbReference type="GO" id="GO:0003955">
    <property type="term" value="F:NAD(P)H dehydrogenase (quinone) activity"/>
    <property type="evidence" value="ECO:0007669"/>
    <property type="project" value="TreeGrafter"/>
</dbReference>
<comment type="similarity">
    <text evidence="2">Belongs to the NADH dehydrogenase family.</text>
</comment>
<evidence type="ECO:0000256" key="2">
    <source>
        <dbReference type="ARBA" id="ARBA00005272"/>
    </source>
</evidence>
<evidence type="ECO:0000313" key="7">
    <source>
        <dbReference type="EMBL" id="ANH38375.1"/>
    </source>
</evidence>
<dbReference type="PANTHER" id="PTHR42913:SF9">
    <property type="entry name" value="SLR1591 PROTEIN"/>
    <property type="match status" value="1"/>
</dbReference>
<dbReference type="Proteomes" id="UP000077868">
    <property type="component" value="Chromosome"/>
</dbReference>
<dbReference type="Gene3D" id="3.50.50.100">
    <property type="match status" value="1"/>
</dbReference>
<dbReference type="AlphaFoldDB" id="A0A1A9GLP0"/>
<dbReference type="InterPro" id="IPR036188">
    <property type="entry name" value="FAD/NAD-bd_sf"/>
</dbReference>
<accession>A0A1A9GLP0</accession>
<keyword evidence="4" id="KW-0274">FAD</keyword>
<dbReference type="KEGG" id="ndk:I601_1946"/>
<dbReference type="Pfam" id="PF07992">
    <property type="entry name" value="Pyr_redox_2"/>
    <property type="match status" value="1"/>
</dbReference>
<dbReference type="InterPro" id="IPR051169">
    <property type="entry name" value="NADH-Q_oxidoreductase"/>
</dbReference>
<keyword evidence="5 7" id="KW-0560">Oxidoreductase</keyword>
<evidence type="ECO:0000256" key="5">
    <source>
        <dbReference type="ARBA" id="ARBA00023002"/>
    </source>
</evidence>
<feature type="domain" description="FAD/NAD(P)-binding" evidence="6">
    <location>
        <begin position="7"/>
        <end position="279"/>
    </location>
</feature>
<dbReference type="PRINTS" id="PR00368">
    <property type="entry name" value="FADPNR"/>
</dbReference>
<name>A0A1A9GLP0_9ACTN</name>
<dbReference type="STRING" id="1300347.I601_1946"/>
<dbReference type="PATRIC" id="fig|1300347.3.peg.1946"/>
<evidence type="ECO:0000313" key="8">
    <source>
        <dbReference type="Proteomes" id="UP000077868"/>
    </source>
</evidence>
<proteinExistence type="inferred from homology"/>
<keyword evidence="8" id="KW-1185">Reference proteome</keyword>
<evidence type="ECO:0000256" key="3">
    <source>
        <dbReference type="ARBA" id="ARBA00022630"/>
    </source>
</evidence>
<gene>
    <name evidence="7" type="primary">ndh</name>
    <name evidence="7" type="ORF">I601_1946</name>
</gene>
<evidence type="ECO:0000256" key="1">
    <source>
        <dbReference type="ARBA" id="ARBA00001974"/>
    </source>
</evidence>
<evidence type="ECO:0000256" key="4">
    <source>
        <dbReference type="ARBA" id="ARBA00022827"/>
    </source>
</evidence>
<keyword evidence="3" id="KW-0285">Flavoprotein</keyword>
<dbReference type="PANTHER" id="PTHR42913">
    <property type="entry name" value="APOPTOSIS-INDUCING FACTOR 1"/>
    <property type="match status" value="1"/>
</dbReference>
<sequence>MPGTQTLLLVGAGHAHLHLLRHADRLRAAGWDVVLLAPRWFDYSGVASAVATGALPVSDGRLDVAALAARSGVRHLESLLGDLDTGARIATSATGEQVTYDVVSIGIGSVTAGGGGPVGEDVVAVKPLARLQTLVDRLPAHAAATVSVIGGGSSGLELAAQLAVRDGVARVRLVDGADRVGAGLPPGARRYVDRLLAARGVEVLTDRQVTRLEATSVTLADGQVFEHDLAVLAAGLDAPPLLERLRLGDARGIPVRATLQHVDHDDVYAVGDCAFFTPGPLPRVGVHGVRQAPVLLAALEARGRGESTAGHVYVPPRHWLSVLDLGDGLGLAVRGRWWWGGRGALRLKRRIDRRWIDGYRGTA</sequence>
<comment type="cofactor">
    <cofactor evidence="1">
        <name>FAD</name>
        <dbReference type="ChEBI" id="CHEBI:57692"/>
    </cofactor>
</comment>
<dbReference type="InterPro" id="IPR023753">
    <property type="entry name" value="FAD/NAD-binding_dom"/>
</dbReference>
<organism evidence="7 8">
    <name type="scientific">Nocardioides dokdonensis FR1436</name>
    <dbReference type="NCBI Taxonomy" id="1300347"/>
    <lineage>
        <taxon>Bacteria</taxon>
        <taxon>Bacillati</taxon>
        <taxon>Actinomycetota</taxon>
        <taxon>Actinomycetes</taxon>
        <taxon>Propionibacteriales</taxon>
        <taxon>Nocardioidaceae</taxon>
        <taxon>Nocardioides</taxon>
    </lineage>
</organism>
<dbReference type="RefSeq" id="WP_068108755.1">
    <property type="nucleotide sequence ID" value="NZ_CP015079.1"/>
</dbReference>
<dbReference type="EMBL" id="CP015079">
    <property type="protein sequence ID" value="ANH38375.1"/>
    <property type="molecule type" value="Genomic_DNA"/>
</dbReference>
<dbReference type="EC" id="1.6.99.3" evidence="7"/>
<dbReference type="SUPFAM" id="SSF51905">
    <property type="entry name" value="FAD/NAD(P)-binding domain"/>
    <property type="match status" value="1"/>
</dbReference>
<dbReference type="GO" id="GO:0019646">
    <property type="term" value="P:aerobic electron transport chain"/>
    <property type="evidence" value="ECO:0007669"/>
    <property type="project" value="TreeGrafter"/>
</dbReference>
<reference evidence="7 8" key="1">
    <citation type="submission" date="2016-03" db="EMBL/GenBank/DDBJ databases">
        <title>Complete genome sequence of a soil Actinobacterium, Nocardioides dokdonensis FR1436.</title>
        <authorList>
            <person name="Kwon S.-K."/>
            <person name="Kim K."/>
            <person name="Kim J.F."/>
        </authorList>
    </citation>
    <scope>NUCLEOTIDE SEQUENCE [LARGE SCALE GENOMIC DNA]</scope>
    <source>
        <strain evidence="7 8">FR1436</strain>
    </source>
</reference>
<dbReference type="OrthoDB" id="9784880at2"/>